<evidence type="ECO:0000256" key="11">
    <source>
        <dbReference type="ARBA" id="ARBA00023242"/>
    </source>
</evidence>
<dbReference type="Pfam" id="PF21354">
    <property type="entry name" value="STAT_linker"/>
    <property type="match status" value="1"/>
</dbReference>
<dbReference type="GO" id="GO:0003677">
    <property type="term" value="F:DNA binding"/>
    <property type="evidence" value="ECO:0007669"/>
    <property type="project" value="UniProtKB-KW"/>
</dbReference>
<dbReference type="Pfam" id="PF02865">
    <property type="entry name" value="STAT_int"/>
    <property type="match status" value="1"/>
</dbReference>
<reference evidence="16" key="1">
    <citation type="submission" date="2023-08" db="EMBL/GenBank/DDBJ databases">
        <authorList>
            <person name="Alioto T."/>
            <person name="Alioto T."/>
            <person name="Gomez Garrido J."/>
        </authorList>
    </citation>
    <scope>NUCLEOTIDE SEQUENCE</scope>
</reference>
<dbReference type="InterPro" id="IPR036860">
    <property type="entry name" value="SH2_dom_sf"/>
</dbReference>
<evidence type="ECO:0000313" key="17">
    <source>
        <dbReference type="Proteomes" id="UP001162480"/>
    </source>
</evidence>
<dbReference type="Gene3D" id="1.10.532.10">
    <property type="entry name" value="STAT transcription factor, N-terminal domain"/>
    <property type="match status" value="1"/>
</dbReference>
<evidence type="ECO:0000256" key="8">
    <source>
        <dbReference type="ARBA" id="ARBA00023125"/>
    </source>
</evidence>
<dbReference type="GO" id="GO:0007165">
    <property type="term" value="P:signal transduction"/>
    <property type="evidence" value="ECO:0007669"/>
    <property type="project" value="InterPro"/>
</dbReference>
<evidence type="ECO:0000256" key="2">
    <source>
        <dbReference type="ARBA" id="ARBA00004496"/>
    </source>
</evidence>
<dbReference type="SMART" id="SM00964">
    <property type="entry name" value="STAT_int"/>
    <property type="match status" value="1"/>
</dbReference>
<protein>
    <recommendedName>
        <fullName evidence="13">Signal transducer and activator of transcription</fullName>
    </recommendedName>
</protein>
<evidence type="ECO:0000256" key="12">
    <source>
        <dbReference type="PROSITE-ProRule" id="PRU00191"/>
    </source>
</evidence>
<keyword evidence="8 13" id="KW-0238">DNA-binding</keyword>
<dbReference type="InterPro" id="IPR012345">
    <property type="entry name" value="STAT_TF_DNA-bd_N"/>
</dbReference>
<dbReference type="SUPFAM" id="SSF47655">
    <property type="entry name" value="STAT"/>
    <property type="match status" value="1"/>
</dbReference>
<dbReference type="Gene3D" id="1.10.238.10">
    <property type="entry name" value="EF-hand"/>
    <property type="match status" value="1"/>
</dbReference>
<feature type="region of interest" description="Disordered" evidence="14">
    <location>
        <begin position="1"/>
        <end position="26"/>
    </location>
</feature>
<keyword evidence="9 13" id="KW-0010">Activator</keyword>
<keyword evidence="17" id="KW-1185">Reference proteome</keyword>
<keyword evidence="11 13" id="KW-0539">Nucleus</keyword>
<keyword evidence="10 13" id="KW-0804">Transcription</keyword>
<evidence type="ECO:0000256" key="3">
    <source>
        <dbReference type="ARBA" id="ARBA00005586"/>
    </source>
</evidence>
<keyword evidence="6 12" id="KW-0727">SH2 domain</keyword>
<dbReference type="Gene3D" id="1.20.1050.20">
    <property type="entry name" value="STAT transcription factor, all-alpha domain"/>
    <property type="match status" value="1"/>
</dbReference>
<evidence type="ECO:0000256" key="9">
    <source>
        <dbReference type="ARBA" id="ARBA00023159"/>
    </source>
</evidence>
<keyword evidence="7 13" id="KW-0805">Transcription regulation</keyword>
<organism evidence="16 17">
    <name type="scientific">Octopus vulgaris</name>
    <name type="common">Common octopus</name>
    <dbReference type="NCBI Taxonomy" id="6645"/>
    <lineage>
        <taxon>Eukaryota</taxon>
        <taxon>Metazoa</taxon>
        <taxon>Spiralia</taxon>
        <taxon>Lophotrochozoa</taxon>
        <taxon>Mollusca</taxon>
        <taxon>Cephalopoda</taxon>
        <taxon>Coleoidea</taxon>
        <taxon>Octopodiformes</taxon>
        <taxon>Octopoda</taxon>
        <taxon>Incirrata</taxon>
        <taxon>Octopodidae</taxon>
        <taxon>Octopus</taxon>
    </lineage>
</organism>
<dbReference type="AlphaFoldDB" id="A0AA36BJJ6"/>
<dbReference type="SUPFAM" id="SSF48092">
    <property type="entry name" value="Transcription factor STAT-4 N-domain"/>
    <property type="match status" value="1"/>
</dbReference>
<dbReference type="InterPro" id="IPR000980">
    <property type="entry name" value="SH2"/>
</dbReference>
<dbReference type="Gene3D" id="2.60.40.630">
    <property type="entry name" value="STAT transcription factor, DNA-binding domain"/>
    <property type="match status" value="1"/>
</dbReference>
<dbReference type="GO" id="GO:0005634">
    <property type="term" value="C:nucleus"/>
    <property type="evidence" value="ECO:0007669"/>
    <property type="project" value="UniProtKB-SubCell"/>
</dbReference>
<dbReference type="InterPro" id="IPR013800">
    <property type="entry name" value="STAT_TF_alpha"/>
</dbReference>
<dbReference type="InterPro" id="IPR013801">
    <property type="entry name" value="STAT_TF_DNA-bd"/>
</dbReference>
<dbReference type="InterPro" id="IPR048988">
    <property type="entry name" value="STAT_linker"/>
</dbReference>
<evidence type="ECO:0000259" key="15">
    <source>
        <dbReference type="PROSITE" id="PS50001"/>
    </source>
</evidence>
<dbReference type="Pfam" id="PF02864">
    <property type="entry name" value="STAT_bind"/>
    <property type="match status" value="1"/>
</dbReference>
<evidence type="ECO:0000256" key="10">
    <source>
        <dbReference type="ARBA" id="ARBA00023163"/>
    </source>
</evidence>
<evidence type="ECO:0000256" key="7">
    <source>
        <dbReference type="ARBA" id="ARBA00023015"/>
    </source>
</evidence>
<dbReference type="EMBL" id="OX597830">
    <property type="protein sequence ID" value="CAI9735555.1"/>
    <property type="molecule type" value="Genomic_DNA"/>
</dbReference>
<proteinExistence type="inferred from homology"/>
<dbReference type="PROSITE" id="PS50001">
    <property type="entry name" value="SH2"/>
    <property type="match status" value="1"/>
</dbReference>
<dbReference type="PANTHER" id="PTHR11801">
    <property type="entry name" value="SIGNAL TRANSDUCER AND ACTIVATOR OF TRANSCRIPTION"/>
    <property type="match status" value="1"/>
</dbReference>
<gene>
    <name evidence="16" type="ORF">OCTVUL_1B021070</name>
</gene>
<comment type="subcellular location">
    <subcellularLocation>
        <location evidence="2 13">Cytoplasm</location>
    </subcellularLocation>
    <subcellularLocation>
        <location evidence="1 13">Nucleus</location>
    </subcellularLocation>
</comment>
<dbReference type="Gene3D" id="3.30.505.10">
    <property type="entry name" value="SH2 domain"/>
    <property type="match status" value="1"/>
</dbReference>
<dbReference type="GO" id="GO:0003700">
    <property type="term" value="F:DNA-binding transcription factor activity"/>
    <property type="evidence" value="ECO:0007669"/>
    <property type="project" value="InterPro"/>
</dbReference>
<dbReference type="CDD" id="cd09919">
    <property type="entry name" value="SH2_STAT_family"/>
    <property type="match status" value="1"/>
</dbReference>
<comment type="similarity">
    <text evidence="3 13">Belongs to the transcription factor STAT family.</text>
</comment>
<name>A0AA36BJJ6_OCTVU</name>
<dbReference type="SUPFAM" id="SSF55550">
    <property type="entry name" value="SH2 domain"/>
    <property type="match status" value="1"/>
</dbReference>
<dbReference type="SUPFAM" id="SSF49417">
    <property type="entry name" value="p53-like transcription factors"/>
    <property type="match status" value="1"/>
</dbReference>
<dbReference type="Pfam" id="PF00017">
    <property type="entry name" value="SH2"/>
    <property type="match status" value="1"/>
</dbReference>
<dbReference type="InterPro" id="IPR015988">
    <property type="entry name" value="STAT_TF_CC"/>
</dbReference>
<evidence type="ECO:0000256" key="1">
    <source>
        <dbReference type="ARBA" id="ARBA00004123"/>
    </source>
</evidence>
<evidence type="ECO:0000256" key="4">
    <source>
        <dbReference type="ARBA" id="ARBA00022490"/>
    </source>
</evidence>
<sequence length="853" mass="98083">MTNSEKMTADESEPSSEMITSKEESTPTMSLWIKTKQLPNQYWAPISSCYEDARFPLEVRDVMSDWLECQDWNSIDENNPSNEAIARTMLNNLLQEMESRSMNLNNDYFSTKLKVGQAIVDFQRIYSPNPLLLVHSIKKCLTIEQNYVNMNEGNCELPSSQLYETGEKMIVLEELKDATKRTGDLILRLQEDQEVFNVEFQEYKTMTLQADAFKRNNETPRERLQTMQENLSKMCLKLKNNQQTILNKFEELKDLHPSTFEKLKTLTMEVLQEDLVKWKRKQQLHGTTPEMEENIRDIQKRCSILAKLIWENRQQIKKADQLHQRLRQSNLYPNLDNSITELLSHLVTSTFIVQIQPAQILKKDAGRFSATVTLLVGKALNINMNLPDVKAMLISEQDARQSSKNEPGNNETMGEIVNNVGKMEIAENDFLSVRFRNMQLKKIKRTERRSTEAVTEEKFAILFKTEFKVGGEDLKFSTLSNPVVVTVHGNQECKAMATILWDNHFAEPNRMLFQVPDQVHWSDCAKMLSEKFKTDVGISLKPEDTNYLATKLFNSSPDEDFSRHVLTWSQFCKENMREKSFTFWEWFYAIVKLTKDHLHKFYKDNLIAGFIAKDQAQQMLSPKRCGTFLLRFSDNLLGGITIAWISQDESGKMTVWNLKPYDHKALSIRSLEKRIHDLKMLIYLYPDTVKSDAFPKIFEEDDDNEPMTRHGYVPNSLIDSVPGMDNNNCPLNDSMDCQDSPMPLIEDLILNDLSTDYSVDPFSFEPMFSQSCSVDLASMPARSVGDQVACRFPEVSVANHKTIRITELQQPGSLLVAGTITVASMHAMEAPSTSSNMPIEVTSHKEKVPVVRQ</sequence>
<dbReference type="Pfam" id="PF01017">
    <property type="entry name" value="STAT_alpha"/>
    <property type="match status" value="1"/>
</dbReference>
<accession>A0AA36BJJ6</accession>
<evidence type="ECO:0000256" key="6">
    <source>
        <dbReference type="ARBA" id="ARBA00022999"/>
    </source>
</evidence>
<evidence type="ECO:0000313" key="16">
    <source>
        <dbReference type="EMBL" id="CAI9735555.1"/>
    </source>
</evidence>
<evidence type="ECO:0000256" key="5">
    <source>
        <dbReference type="ARBA" id="ARBA00022553"/>
    </source>
</evidence>
<dbReference type="InterPro" id="IPR036535">
    <property type="entry name" value="STAT_N_sf"/>
</dbReference>
<evidence type="ECO:0000256" key="13">
    <source>
        <dbReference type="RuleBase" id="RU046415"/>
    </source>
</evidence>
<dbReference type="InterPro" id="IPR001217">
    <property type="entry name" value="STAT"/>
</dbReference>
<dbReference type="InterPro" id="IPR008967">
    <property type="entry name" value="p53-like_TF_DNA-bd_sf"/>
</dbReference>
<dbReference type="GO" id="GO:0005737">
    <property type="term" value="C:cytoplasm"/>
    <property type="evidence" value="ECO:0007669"/>
    <property type="project" value="UniProtKB-SubCell"/>
</dbReference>
<keyword evidence="5 13" id="KW-0597">Phosphoprotein</keyword>
<feature type="domain" description="SH2" evidence="15">
    <location>
        <begin position="586"/>
        <end position="685"/>
    </location>
</feature>
<evidence type="ECO:0000256" key="14">
    <source>
        <dbReference type="SAM" id="MobiDB-lite"/>
    </source>
</evidence>
<keyword evidence="4 13" id="KW-0963">Cytoplasm</keyword>
<dbReference type="Proteomes" id="UP001162480">
    <property type="component" value="Chromosome 17"/>
</dbReference>
<dbReference type="InterPro" id="IPR013799">
    <property type="entry name" value="STAT_TF_prot_interaction"/>
</dbReference>